<evidence type="ECO:0000256" key="1">
    <source>
        <dbReference type="SAM" id="Phobius"/>
    </source>
</evidence>
<gene>
    <name evidence="2" type="ORF">ABID24_000798</name>
</gene>
<feature type="transmembrane region" description="Helical" evidence="1">
    <location>
        <begin position="149"/>
        <end position="169"/>
    </location>
</feature>
<dbReference type="EMBL" id="JBEPMJ010000004">
    <property type="protein sequence ID" value="MET3749564.1"/>
    <property type="molecule type" value="Genomic_DNA"/>
</dbReference>
<evidence type="ECO:0000313" key="3">
    <source>
        <dbReference type="Proteomes" id="UP001549106"/>
    </source>
</evidence>
<organism evidence="2 3">
    <name type="scientific">Blautia caecimuris</name>
    <dbReference type="NCBI Taxonomy" id="1796615"/>
    <lineage>
        <taxon>Bacteria</taxon>
        <taxon>Bacillati</taxon>
        <taxon>Bacillota</taxon>
        <taxon>Clostridia</taxon>
        <taxon>Lachnospirales</taxon>
        <taxon>Lachnospiraceae</taxon>
        <taxon>Blautia</taxon>
    </lineage>
</organism>
<comment type="caution">
    <text evidence="2">The sequence shown here is derived from an EMBL/GenBank/DDBJ whole genome shotgun (WGS) entry which is preliminary data.</text>
</comment>
<keyword evidence="3" id="KW-1185">Reference proteome</keyword>
<protein>
    <submittedName>
        <fullName evidence="2">Membrane protein</fullName>
    </submittedName>
</protein>
<accession>A0ABV2LZD2</accession>
<feature type="transmembrane region" description="Helical" evidence="1">
    <location>
        <begin position="106"/>
        <end position="129"/>
    </location>
</feature>
<sequence>MDKILNDYLEKVDKYLKPMKVTDRMDIIKEIESDMAELREHGGLSANEIIDRLGEPKKLAQAYLGETITETKGMSFRKLGAMIAFYSMAGLGGIIILPVTGITSIALILSGILCPLCGLVKLLASFVGYDIPFIGFQLGSFSASPALTLILSIIVGLVFAAIGWGLWLVTKAYIRAVSAGSEKIRGRK</sequence>
<reference evidence="2 3" key="1">
    <citation type="submission" date="2024-06" db="EMBL/GenBank/DDBJ databases">
        <title>Genomic Encyclopedia of Type Strains, Phase IV (KMG-IV): sequencing the most valuable type-strain genomes for metagenomic binning, comparative biology and taxonomic classification.</title>
        <authorList>
            <person name="Goeker M."/>
        </authorList>
    </citation>
    <scope>NUCLEOTIDE SEQUENCE [LARGE SCALE GENOMIC DNA]</scope>
    <source>
        <strain evidence="2 3">DSM 29492</strain>
    </source>
</reference>
<dbReference type="Proteomes" id="UP001549106">
    <property type="component" value="Unassembled WGS sequence"/>
</dbReference>
<keyword evidence="1" id="KW-0472">Membrane</keyword>
<feature type="transmembrane region" description="Helical" evidence="1">
    <location>
        <begin position="79"/>
        <end position="99"/>
    </location>
</feature>
<dbReference type="RefSeq" id="WP_147598554.1">
    <property type="nucleotide sequence ID" value="NZ_JANJZT010000004.1"/>
</dbReference>
<name>A0ABV2LZD2_9FIRM</name>
<keyword evidence="1" id="KW-1133">Transmembrane helix</keyword>
<evidence type="ECO:0000313" key="2">
    <source>
        <dbReference type="EMBL" id="MET3749564.1"/>
    </source>
</evidence>
<proteinExistence type="predicted"/>
<keyword evidence="1" id="KW-0812">Transmembrane</keyword>
<dbReference type="Pfam" id="PF22564">
    <property type="entry name" value="HAAS"/>
    <property type="match status" value="1"/>
</dbReference>